<dbReference type="AlphaFoldDB" id="A0A397HDN4"/>
<keyword evidence="3" id="KW-1185">Reference proteome</keyword>
<feature type="compositionally biased region" description="Low complexity" evidence="1">
    <location>
        <begin position="396"/>
        <end position="405"/>
    </location>
</feature>
<reference evidence="2 3" key="1">
    <citation type="submission" date="2018-08" db="EMBL/GenBank/DDBJ databases">
        <title>Genome and evolution of the arbuscular mycorrhizal fungus Diversispora epigaea (formerly Glomus versiforme) and its bacterial endosymbionts.</title>
        <authorList>
            <person name="Sun X."/>
            <person name="Fei Z."/>
            <person name="Harrison M."/>
        </authorList>
    </citation>
    <scope>NUCLEOTIDE SEQUENCE [LARGE SCALE GENOMIC DNA]</scope>
    <source>
        <strain evidence="2 3">IT104</strain>
    </source>
</reference>
<protein>
    <submittedName>
        <fullName evidence="2">Uncharacterized protein</fullName>
    </submittedName>
</protein>
<evidence type="ECO:0000256" key="1">
    <source>
        <dbReference type="SAM" id="MobiDB-lite"/>
    </source>
</evidence>
<accession>A0A397HDN4</accession>
<name>A0A397HDN4_9GLOM</name>
<dbReference type="Proteomes" id="UP000266861">
    <property type="component" value="Unassembled WGS sequence"/>
</dbReference>
<evidence type="ECO:0000313" key="2">
    <source>
        <dbReference type="EMBL" id="RHZ61225.1"/>
    </source>
</evidence>
<sequence length="569" mass="65254">MSTNLSIKIYNFLINTEEHYITAGSVIYQAIEDEPWIEKNELKNIIEQAILFANNNITRGSLRYMILLEILPEQFKYPIVRLQEKILDSVRVSSLRAIGAVKTNEEKPLNSNQIADNIRKLKGKLNNKTTPLNKKLFSTIEDEPWIEKNELKNIIEQAILFANNNITRGSLRYMILLEILPEQFKYPIVRLQEKILDSVRVSSLRAIGAVKTNEEKPLNSNQIADNIRKLKGKLNNKTTPLNKKLFSSLQKVKNSELTWKDPLANQIITDDSGLVRQLSATLRYFFMELARQMTPVSLPSIIQRKCNEFVSTFNENRAVELPRRIMHNGVWKESEQQLAEVTNRILDTLQDAWNNPAFSPEFAGFQSEGTYVNNIVLPTIRAALKDLPLEKSTFVSSSEKQSSASADRRGEGRSGRRPDIMFIMKHGVKKYELLYTECSRLSCTPQKKKDDEVKLWRECNDGLYWVHKSCTPDRDQFGIVGVQIAGSTIRLNVLTRDLADIHRYYHIRDVEIPVQQSNSTIVTKFVETLLIMRNILLVNISLLCNAPLTRSNKVMEKSSTISSPIRENN</sequence>
<proteinExistence type="predicted"/>
<comment type="caution">
    <text evidence="2">The sequence shown here is derived from an EMBL/GenBank/DDBJ whole genome shotgun (WGS) entry which is preliminary data.</text>
</comment>
<dbReference type="EMBL" id="PQFF01000319">
    <property type="protein sequence ID" value="RHZ61225.1"/>
    <property type="molecule type" value="Genomic_DNA"/>
</dbReference>
<dbReference type="OrthoDB" id="2418878at2759"/>
<feature type="region of interest" description="Disordered" evidence="1">
    <location>
        <begin position="395"/>
        <end position="416"/>
    </location>
</feature>
<gene>
    <name evidence="2" type="ORF">Glove_349g163</name>
</gene>
<organism evidence="2 3">
    <name type="scientific">Diversispora epigaea</name>
    <dbReference type="NCBI Taxonomy" id="1348612"/>
    <lineage>
        <taxon>Eukaryota</taxon>
        <taxon>Fungi</taxon>
        <taxon>Fungi incertae sedis</taxon>
        <taxon>Mucoromycota</taxon>
        <taxon>Glomeromycotina</taxon>
        <taxon>Glomeromycetes</taxon>
        <taxon>Diversisporales</taxon>
        <taxon>Diversisporaceae</taxon>
        <taxon>Diversispora</taxon>
    </lineage>
</organism>
<feature type="compositionally biased region" description="Basic and acidic residues" evidence="1">
    <location>
        <begin position="406"/>
        <end position="416"/>
    </location>
</feature>
<evidence type="ECO:0000313" key="3">
    <source>
        <dbReference type="Proteomes" id="UP000266861"/>
    </source>
</evidence>